<dbReference type="InterPro" id="IPR043919">
    <property type="entry name" value="DUF5758"/>
</dbReference>
<dbReference type="GeneID" id="26796340"/>
<reference evidence="1 2" key="1">
    <citation type="journal article" date="2015" name="Genome Announc.">
        <title>Genome Sequence of Mycobacteriophage Mindy.</title>
        <authorList>
            <person name="Pope W.H."/>
            <person name="Bernstein N.I."/>
            <person name="Fasolas C.S."/>
            <person name="Mezghani N."/>
            <person name="Pressimone C.A."/>
            <person name="Selvakumar P."/>
            <person name="Stanton A.C."/>
            <person name="Lapin J.S."/>
            <person name="Prout A.K."/>
            <person name="Grubb S.R."/>
            <person name="Warner M.H."/>
            <person name="Bowman C.A."/>
            <person name="Russell D.A."/>
            <person name="Hatfull G.F."/>
        </authorList>
    </citation>
    <scope>NUCLEOTIDE SEQUENCE [LARGE SCALE GENOMIC DNA]</scope>
</reference>
<evidence type="ECO:0000313" key="1">
    <source>
        <dbReference type="EMBL" id="AKF15087.1"/>
    </source>
</evidence>
<dbReference type="PANTHER" id="PTHR14136">
    <property type="entry name" value="BTB_POZ DOMAIN-CONTAINING PROTEIN KCTD9"/>
    <property type="match status" value="1"/>
</dbReference>
<dbReference type="RefSeq" id="YP_009225344.1">
    <property type="nucleotide sequence ID" value="NC_029093.1"/>
</dbReference>
<sequence length="281" mass="30258">MTTDIYDRDGNLLHASRFDGLRAAVEDAASRGISLQWADLRGADLSRAYLAGVNLSRANLNNANLSRAQLQDANLNGACLIGADLTYAGAISASLVDANLVRANLSSATLQSANLAYARLFGADLSRANFDDANLVHASLLEANAANASFEGVNLRHAELVRIKNLNPRTAAELLVPPAEGAFTAWKKAQLGSIVKLTIPAHAQRSNATSRKCRASEAYVEAIYDEYGAPVSSARSLHDPYFIYHVGAIVTPRVEGFEPDRWQECAPGIHFFITRSEAEAF</sequence>
<dbReference type="Proteomes" id="UP000201946">
    <property type="component" value="Segment"/>
</dbReference>
<dbReference type="SUPFAM" id="SSF141571">
    <property type="entry name" value="Pentapeptide repeat-like"/>
    <property type="match status" value="1"/>
</dbReference>
<dbReference type="InterPro" id="IPR001646">
    <property type="entry name" value="5peptide_repeat"/>
</dbReference>
<dbReference type="Pfam" id="PF19062">
    <property type="entry name" value="DUF5758"/>
    <property type="match status" value="1"/>
</dbReference>
<dbReference type="PANTHER" id="PTHR14136:SF17">
    <property type="entry name" value="BTB_POZ DOMAIN-CONTAINING PROTEIN KCTD9"/>
    <property type="match status" value="1"/>
</dbReference>
<dbReference type="Gene3D" id="2.160.20.80">
    <property type="entry name" value="E3 ubiquitin-protein ligase SopA"/>
    <property type="match status" value="1"/>
</dbReference>
<proteinExistence type="predicted"/>
<gene>
    <name evidence="1" type="primary">57</name>
    <name evidence="1" type="ORF">SEA_MINDY_57</name>
</gene>
<dbReference type="InterPro" id="IPR051082">
    <property type="entry name" value="Pentapeptide-BTB/POZ_domain"/>
</dbReference>
<name>A0A0F6SJZ7_9CAUD</name>
<organism evidence="1 2">
    <name type="scientific">Mycobacterium phage Mindy</name>
    <dbReference type="NCBI Taxonomy" id="1647311"/>
    <lineage>
        <taxon>Viruses</taxon>
        <taxon>Duplodnaviria</taxon>
        <taxon>Heunggongvirae</taxon>
        <taxon>Uroviricota</taxon>
        <taxon>Caudoviricetes</taxon>
        <taxon>Kostyavirus</taxon>
        <taxon>Kostyavirus toto</taxon>
    </lineage>
</organism>
<accession>A0A0F6SJZ7</accession>
<dbReference type="KEGG" id="vg:26796340"/>
<protein>
    <submittedName>
        <fullName evidence="1">Pentapeptide repeat protein</fullName>
    </submittedName>
</protein>
<dbReference type="EMBL" id="KR080204">
    <property type="protein sequence ID" value="AKF15087.1"/>
    <property type="molecule type" value="Genomic_DNA"/>
</dbReference>
<dbReference type="Pfam" id="PF00805">
    <property type="entry name" value="Pentapeptide"/>
    <property type="match status" value="2"/>
</dbReference>
<evidence type="ECO:0000313" key="2">
    <source>
        <dbReference type="Proteomes" id="UP000201946"/>
    </source>
</evidence>